<keyword evidence="3" id="KW-1185">Reference proteome</keyword>
<organism evidence="2">
    <name type="scientific">Oryza punctata</name>
    <name type="common">Red rice</name>
    <dbReference type="NCBI Taxonomy" id="4537"/>
    <lineage>
        <taxon>Eukaryota</taxon>
        <taxon>Viridiplantae</taxon>
        <taxon>Streptophyta</taxon>
        <taxon>Embryophyta</taxon>
        <taxon>Tracheophyta</taxon>
        <taxon>Spermatophyta</taxon>
        <taxon>Magnoliopsida</taxon>
        <taxon>Liliopsida</taxon>
        <taxon>Poales</taxon>
        <taxon>Poaceae</taxon>
        <taxon>BOP clade</taxon>
        <taxon>Oryzoideae</taxon>
        <taxon>Oryzeae</taxon>
        <taxon>Oryzinae</taxon>
        <taxon>Oryza</taxon>
    </lineage>
</organism>
<protein>
    <submittedName>
        <fullName evidence="2">Uncharacterized protein</fullName>
    </submittedName>
</protein>
<accession>A0A0E0JM81</accession>
<dbReference type="EnsemblPlants" id="OPUNC01G25900.1">
    <property type="protein sequence ID" value="OPUNC01G25900.1"/>
    <property type="gene ID" value="OPUNC01G25900"/>
</dbReference>
<evidence type="ECO:0000256" key="1">
    <source>
        <dbReference type="SAM" id="MobiDB-lite"/>
    </source>
</evidence>
<dbReference type="Proteomes" id="UP000026962">
    <property type="component" value="Chromosome 1"/>
</dbReference>
<proteinExistence type="predicted"/>
<feature type="region of interest" description="Disordered" evidence="1">
    <location>
        <begin position="62"/>
        <end position="94"/>
    </location>
</feature>
<dbReference type="HOGENOM" id="CLU_1368136_0_0_1"/>
<dbReference type="AlphaFoldDB" id="A0A0E0JM81"/>
<sequence length="200" mass="21992">MALATFVFSVAGDGKEKEERKLELSPWWIWCWNREDDRAMLLEGEEVKLGVLRASTRCSHASSAPEDCRRRPSLSLSVSGQLEKRDRGRASQRGWQVGPDRGAVAFVVLLFLHLSLPLNAEPPVEAWGKTSQASRPPSMGATHKAMTVVVGITRSQASGMAGSSEEEDDIEQSEDKSERGIVLGLRRICRLGEGRSSGWS</sequence>
<dbReference type="Gramene" id="OPUNC01G25900.1">
    <property type="protein sequence ID" value="OPUNC01G25900.1"/>
    <property type="gene ID" value="OPUNC01G25900"/>
</dbReference>
<feature type="region of interest" description="Disordered" evidence="1">
    <location>
        <begin position="155"/>
        <end position="177"/>
    </location>
</feature>
<reference evidence="2" key="1">
    <citation type="submission" date="2015-04" db="UniProtKB">
        <authorList>
            <consortium name="EnsemblPlants"/>
        </authorList>
    </citation>
    <scope>IDENTIFICATION</scope>
</reference>
<evidence type="ECO:0000313" key="2">
    <source>
        <dbReference type="EnsemblPlants" id="OPUNC01G25900.1"/>
    </source>
</evidence>
<evidence type="ECO:0000313" key="3">
    <source>
        <dbReference type="Proteomes" id="UP000026962"/>
    </source>
</evidence>
<name>A0A0E0JM81_ORYPU</name>
<reference evidence="2" key="2">
    <citation type="submission" date="2018-05" db="EMBL/GenBank/DDBJ databases">
        <title>OpunRS2 (Oryza punctata Reference Sequence Version 2).</title>
        <authorList>
            <person name="Zhang J."/>
            <person name="Kudrna D."/>
            <person name="Lee S."/>
            <person name="Talag J."/>
            <person name="Welchert J."/>
            <person name="Wing R.A."/>
        </authorList>
    </citation>
    <scope>NUCLEOTIDE SEQUENCE [LARGE SCALE GENOMIC DNA]</scope>
</reference>